<evidence type="ECO:0000313" key="2">
    <source>
        <dbReference type="EMBL" id="ODQ73542.1"/>
    </source>
</evidence>
<protein>
    <submittedName>
        <fullName evidence="2">Uncharacterized protein</fullName>
    </submittedName>
</protein>
<gene>
    <name evidence="2" type="ORF">LIPSTDRAFT_62783</name>
</gene>
<dbReference type="Proteomes" id="UP000094385">
    <property type="component" value="Unassembled WGS sequence"/>
</dbReference>
<accession>A0A1E3Q8Q3</accession>
<name>A0A1E3Q8Q3_LIPST</name>
<feature type="compositionally biased region" description="Basic and acidic residues" evidence="1">
    <location>
        <begin position="29"/>
        <end position="40"/>
    </location>
</feature>
<feature type="region of interest" description="Disordered" evidence="1">
    <location>
        <begin position="21"/>
        <end position="53"/>
    </location>
</feature>
<feature type="compositionally biased region" description="Polar residues" evidence="1">
    <location>
        <begin position="154"/>
        <end position="168"/>
    </location>
</feature>
<keyword evidence="3" id="KW-1185">Reference proteome</keyword>
<evidence type="ECO:0000256" key="1">
    <source>
        <dbReference type="SAM" id="MobiDB-lite"/>
    </source>
</evidence>
<reference evidence="2 3" key="1">
    <citation type="journal article" date="2016" name="Proc. Natl. Acad. Sci. U.S.A.">
        <title>Comparative genomics of biotechnologically important yeasts.</title>
        <authorList>
            <person name="Riley R."/>
            <person name="Haridas S."/>
            <person name="Wolfe K.H."/>
            <person name="Lopes M.R."/>
            <person name="Hittinger C.T."/>
            <person name="Goeker M."/>
            <person name="Salamov A.A."/>
            <person name="Wisecaver J.H."/>
            <person name="Long T.M."/>
            <person name="Calvey C.H."/>
            <person name="Aerts A.L."/>
            <person name="Barry K.W."/>
            <person name="Choi C."/>
            <person name="Clum A."/>
            <person name="Coughlan A.Y."/>
            <person name="Deshpande S."/>
            <person name="Douglass A.P."/>
            <person name="Hanson S.J."/>
            <person name="Klenk H.-P."/>
            <person name="LaButti K.M."/>
            <person name="Lapidus A."/>
            <person name="Lindquist E.A."/>
            <person name="Lipzen A.M."/>
            <person name="Meier-Kolthoff J.P."/>
            <person name="Ohm R.A."/>
            <person name="Otillar R.P."/>
            <person name="Pangilinan J.L."/>
            <person name="Peng Y."/>
            <person name="Rokas A."/>
            <person name="Rosa C.A."/>
            <person name="Scheuner C."/>
            <person name="Sibirny A.A."/>
            <person name="Slot J.C."/>
            <person name="Stielow J.B."/>
            <person name="Sun H."/>
            <person name="Kurtzman C.P."/>
            <person name="Blackwell M."/>
            <person name="Grigoriev I.V."/>
            <person name="Jeffries T.W."/>
        </authorList>
    </citation>
    <scope>NUCLEOTIDE SEQUENCE [LARGE SCALE GENOMIC DNA]</scope>
    <source>
        <strain evidence="2 3">NRRL Y-11557</strain>
    </source>
</reference>
<feature type="region of interest" description="Disordered" evidence="1">
    <location>
        <begin position="67"/>
        <end position="178"/>
    </location>
</feature>
<sequence>MRNFSSTISLVYDETVTTATDASTRKRMRQSDGKPKRIFLDDTVSGGQDGTTLTTDVNHDLLSNRAAQKPTNASKIVEDQSRSPSDSQDIYDCIKTVAPRQRTTKRSSNHSSNPLTDEHPLTIATTDSDADLPKNLLSTSTTREHDKIPEQLHNDIQQDNARQSTTIESWPPRRPSRYDNDDFQLDRSILLTRPEKWCSSRRSQTKPSNFPDLPDFSRRMQNNPYVAILASKSRLCANWRVKLPSNLLQELTVFKLFKDASGALSAAYEAVVSDRKDADIDYVYLPLEPESKKDIVGGATYHILKREHVRQSNWKHLNYIRSIADVPSEKTGRAPDMASLIERRLRRRLEVSARKLRLSGVRGFYIDENKANVNGIVMAELSWSSLTDAKGNLKDSEFFYDEKRNIPVIRYFLNQLCGFETSSVVRECLTDIVRKTDGIGDIASWPRSIFVVENATTRYFLMHLWRLRVYIGDRVD</sequence>
<organism evidence="2 3">
    <name type="scientific">Lipomyces starkeyi NRRL Y-11557</name>
    <dbReference type="NCBI Taxonomy" id="675824"/>
    <lineage>
        <taxon>Eukaryota</taxon>
        <taxon>Fungi</taxon>
        <taxon>Dikarya</taxon>
        <taxon>Ascomycota</taxon>
        <taxon>Saccharomycotina</taxon>
        <taxon>Lipomycetes</taxon>
        <taxon>Lipomycetales</taxon>
        <taxon>Lipomycetaceae</taxon>
        <taxon>Lipomyces</taxon>
    </lineage>
</organism>
<dbReference type="AlphaFoldDB" id="A0A1E3Q8Q3"/>
<dbReference type="EMBL" id="KV454293">
    <property type="protein sequence ID" value="ODQ73542.1"/>
    <property type="molecule type" value="Genomic_DNA"/>
</dbReference>
<proteinExistence type="predicted"/>
<evidence type="ECO:0000313" key="3">
    <source>
        <dbReference type="Proteomes" id="UP000094385"/>
    </source>
</evidence>
<feature type="compositionally biased region" description="Basic and acidic residues" evidence="1">
    <location>
        <begin position="142"/>
        <end position="153"/>
    </location>
</feature>
<dbReference type="OrthoDB" id="10402922at2759"/>